<protein>
    <submittedName>
        <fullName evidence="2">EthD domain-containing protein</fullName>
    </submittedName>
</protein>
<dbReference type="InterPro" id="IPR009799">
    <property type="entry name" value="EthD_dom"/>
</dbReference>
<dbReference type="RefSeq" id="WP_198124967.1">
    <property type="nucleotide sequence ID" value="NZ_JAECZC010000019.1"/>
</dbReference>
<dbReference type="Proteomes" id="UP000632766">
    <property type="component" value="Unassembled WGS sequence"/>
</dbReference>
<comment type="caution">
    <text evidence="2">The sequence shown here is derived from an EMBL/GenBank/DDBJ whole genome shotgun (WGS) entry which is preliminary data.</text>
</comment>
<feature type="domain" description="EthD" evidence="1">
    <location>
        <begin position="24"/>
        <end position="115"/>
    </location>
</feature>
<evidence type="ECO:0000259" key="1">
    <source>
        <dbReference type="Pfam" id="PF07110"/>
    </source>
</evidence>
<name>A0A8J7HT73_9NOST</name>
<gene>
    <name evidence="2" type="ORF">I8748_12920</name>
</gene>
<dbReference type="AlphaFoldDB" id="A0A8J7HT73"/>
<evidence type="ECO:0000313" key="3">
    <source>
        <dbReference type="Proteomes" id="UP000632766"/>
    </source>
</evidence>
<dbReference type="InterPro" id="IPR011008">
    <property type="entry name" value="Dimeric_a/b-barrel"/>
</dbReference>
<dbReference type="Pfam" id="PF07110">
    <property type="entry name" value="EthD"/>
    <property type="match status" value="1"/>
</dbReference>
<sequence length="307" mass="35036">MAKVNYSAHAQDATTVLYILIKKREDIDLQTFYSYWKNVHGPVSARIPGQYQYWQYHLTHNRDNIWSSVDSIEYTIPKEDQLDGIAELTFLSEGDLQTWINSAAILDSDQQNFVSQAIIYGTNNSNSKTYVDSIENTYPIGNLDVIKFHVMVKKANTITVEQFREYMVDRFAESVVKSDLVIKFRLHLLEEHDNSLPPAPGVSHYEPLEKQYQAAFEIAFKNRTDMKTFLNSEPYTSLVKDQGKYIKQFASFLEEGTYTLVHNGKLTLAGQRTSTVAELITNLGATNQTQDNILNLILGKEQSTLVV</sequence>
<evidence type="ECO:0000313" key="2">
    <source>
        <dbReference type="EMBL" id="MBH8563072.1"/>
    </source>
</evidence>
<reference evidence="2 3" key="1">
    <citation type="journal article" date="2021" name="Int. J. Syst. Evol. Microbiol.">
        <title>Amazonocrinis nigriterrae gen. nov., sp. nov., Atlanticothrix silvestris gen. nov., sp. nov. and Dendronalium phyllosphericum gen. nov., sp. nov., nostocacean cyanobacteria from Brazilian environments.</title>
        <authorList>
            <person name="Alvarenga D.O."/>
            <person name="Andreote A.P.D."/>
            <person name="Branco L.H.Z."/>
            <person name="Delbaje E."/>
            <person name="Cruz R.B."/>
            <person name="Varani A.M."/>
            <person name="Fiore M.F."/>
        </authorList>
    </citation>
    <scope>NUCLEOTIDE SEQUENCE [LARGE SCALE GENOMIC DNA]</scope>
    <source>
        <strain evidence="2 3">CENA67</strain>
    </source>
</reference>
<dbReference type="Gene3D" id="3.30.70.100">
    <property type="match status" value="2"/>
</dbReference>
<organism evidence="2 3">
    <name type="scientific">Amazonocrinis nigriterrae CENA67</name>
    <dbReference type="NCBI Taxonomy" id="2794033"/>
    <lineage>
        <taxon>Bacteria</taxon>
        <taxon>Bacillati</taxon>
        <taxon>Cyanobacteriota</taxon>
        <taxon>Cyanophyceae</taxon>
        <taxon>Nostocales</taxon>
        <taxon>Nostocaceae</taxon>
        <taxon>Amazonocrinis</taxon>
        <taxon>Amazonocrinis nigriterrae</taxon>
    </lineage>
</organism>
<dbReference type="SUPFAM" id="SSF54909">
    <property type="entry name" value="Dimeric alpha+beta barrel"/>
    <property type="match status" value="2"/>
</dbReference>
<keyword evidence="3" id="KW-1185">Reference proteome</keyword>
<accession>A0A8J7HT73</accession>
<dbReference type="GO" id="GO:0016491">
    <property type="term" value="F:oxidoreductase activity"/>
    <property type="evidence" value="ECO:0007669"/>
    <property type="project" value="InterPro"/>
</dbReference>
<dbReference type="EMBL" id="JAECZC010000019">
    <property type="protein sequence ID" value="MBH8563072.1"/>
    <property type="molecule type" value="Genomic_DNA"/>
</dbReference>
<proteinExistence type="predicted"/>